<protein>
    <submittedName>
        <fullName evidence="4">LysM domain-containing protein</fullName>
    </submittedName>
</protein>
<sequence length="176" mass="18981">MSQEPWNDELFEEELEEVEDEQVSVSRRNRKVGMMASSRLFTILASIFVFFLLAIIILAIYLSTGGSNTDSTEGFYNAENAQVVASSSSEQDSNATETTETTEAATEESSTEASSATDLVDRGDGTTTTVQPGEGLASIANRAGVSMAELERLNPEKMVGPGGTWWANPGDVVRIR</sequence>
<dbReference type="NCBIfam" id="NF042931">
    <property type="entry name" value="SAG1386_EF1546"/>
    <property type="match status" value="1"/>
</dbReference>
<comment type="caution">
    <text evidence="4">The sequence shown here is derived from an EMBL/GenBank/DDBJ whole genome shotgun (WGS) entry which is preliminary data.</text>
</comment>
<keyword evidence="2" id="KW-0472">Membrane</keyword>
<feature type="compositionally biased region" description="Low complexity" evidence="1">
    <location>
        <begin position="95"/>
        <end position="104"/>
    </location>
</feature>
<feature type="region of interest" description="Disordered" evidence="1">
    <location>
        <begin position="83"/>
        <end position="136"/>
    </location>
</feature>
<dbReference type="AlphaFoldDB" id="A0A426TG62"/>
<dbReference type="SUPFAM" id="SSF54106">
    <property type="entry name" value="LysM domain"/>
    <property type="match status" value="1"/>
</dbReference>
<feature type="domain" description="LysM" evidence="3">
    <location>
        <begin position="126"/>
        <end position="175"/>
    </location>
</feature>
<evidence type="ECO:0000256" key="2">
    <source>
        <dbReference type="SAM" id="Phobius"/>
    </source>
</evidence>
<organism evidence="4 5">
    <name type="scientific">Streptococcus suis</name>
    <dbReference type="NCBI Taxonomy" id="1307"/>
    <lineage>
        <taxon>Bacteria</taxon>
        <taxon>Bacillati</taxon>
        <taxon>Bacillota</taxon>
        <taxon>Bacilli</taxon>
        <taxon>Lactobacillales</taxon>
        <taxon>Streptococcaceae</taxon>
        <taxon>Streptococcus</taxon>
    </lineage>
</organism>
<reference evidence="4 5" key="1">
    <citation type="submission" date="2018-11" db="EMBL/GenBank/DDBJ databases">
        <authorList>
            <person name="Stevens M.J."/>
            <person name="Cernela N."/>
            <person name="Spoerry Serrano N."/>
            <person name="Schmitt S."/>
            <person name="Schrenzel J."/>
            <person name="Stephan R."/>
        </authorList>
    </citation>
    <scope>NUCLEOTIDE SEQUENCE [LARGE SCALE GENOMIC DNA]</scope>
    <source>
        <strain evidence="4 5">PP422</strain>
    </source>
</reference>
<dbReference type="Gene3D" id="3.10.350.10">
    <property type="entry name" value="LysM domain"/>
    <property type="match status" value="1"/>
</dbReference>
<gene>
    <name evidence="4" type="ORF">EI998_03740</name>
</gene>
<dbReference type="PROSITE" id="PS51782">
    <property type="entry name" value="LYSM"/>
    <property type="match status" value="1"/>
</dbReference>
<dbReference type="Pfam" id="PF01476">
    <property type="entry name" value="LysM"/>
    <property type="match status" value="1"/>
</dbReference>
<dbReference type="EMBL" id="RSDO01000005">
    <property type="protein sequence ID" value="RRR53858.1"/>
    <property type="molecule type" value="Genomic_DNA"/>
</dbReference>
<keyword evidence="2" id="KW-1133">Transmembrane helix</keyword>
<dbReference type="InterPro" id="IPR036779">
    <property type="entry name" value="LysM_dom_sf"/>
</dbReference>
<reference evidence="4 5" key="2">
    <citation type="submission" date="2018-12" db="EMBL/GenBank/DDBJ databases">
        <title>Whole-genome sequences of fifteen clinical Streptococcus suis strains isolated from pigs between 2006 and 2018.</title>
        <authorList>
            <person name="Stevens M.J.A."/>
            <person name="Cernela N."/>
            <person name="Spoerry Serrano N."/>
            <person name="Schmitt S."/>
            <person name="Schrenzel J."/>
            <person name="Stephan R."/>
        </authorList>
    </citation>
    <scope>NUCLEOTIDE SEQUENCE [LARGE SCALE GENOMIC DNA]</scope>
    <source>
        <strain evidence="4 5">PP422</strain>
    </source>
</reference>
<keyword evidence="2" id="KW-0812">Transmembrane</keyword>
<accession>A0A426TG62</accession>
<dbReference type="InterPro" id="IPR049981">
    <property type="entry name" value="SPy_0802-like"/>
</dbReference>
<feature type="compositionally biased region" description="Polar residues" evidence="1">
    <location>
        <begin position="83"/>
        <end position="94"/>
    </location>
</feature>
<evidence type="ECO:0000313" key="5">
    <source>
        <dbReference type="Proteomes" id="UP000274117"/>
    </source>
</evidence>
<evidence type="ECO:0000259" key="3">
    <source>
        <dbReference type="PROSITE" id="PS51782"/>
    </source>
</evidence>
<dbReference type="CDD" id="cd00118">
    <property type="entry name" value="LysM"/>
    <property type="match status" value="1"/>
</dbReference>
<dbReference type="InterPro" id="IPR018392">
    <property type="entry name" value="LysM"/>
</dbReference>
<dbReference type="Proteomes" id="UP000274117">
    <property type="component" value="Unassembled WGS sequence"/>
</dbReference>
<evidence type="ECO:0000313" key="4">
    <source>
        <dbReference type="EMBL" id="RRR53858.1"/>
    </source>
</evidence>
<feature type="transmembrane region" description="Helical" evidence="2">
    <location>
        <begin position="40"/>
        <end position="62"/>
    </location>
</feature>
<proteinExistence type="predicted"/>
<evidence type="ECO:0000256" key="1">
    <source>
        <dbReference type="SAM" id="MobiDB-lite"/>
    </source>
</evidence>
<name>A0A426TG62_STRSU</name>